<dbReference type="Gene3D" id="3.40.50.150">
    <property type="entry name" value="Vaccinia Virus protein VP39"/>
    <property type="match status" value="1"/>
</dbReference>
<comment type="catalytic activity">
    <reaction evidence="7">
        <text>[protein]-L-isoaspartate + S-adenosyl-L-methionine = [protein]-L-isoaspartate alpha-methyl ester + S-adenosyl-L-homocysteine</text>
        <dbReference type="Rhea" id="RHEA:12705"/>
        <dbReference type="Rhea" id="RHEA-COMP:12143"/>
        <dbReference type="Rhea" id="RHEA-COMP:12144"/>
        <dbReference type="ChEBI" id="CHEBI:57856"/>
        <dbReference type="ChEBI" id="CHEBI:59789"/>
        <dbReference type="ChEBI" id="CHEBI:90596"/>
        <dbReference type="ChEBI" id="CHEBI:90598"/>
        <dbReference type="EC" id="2.1.1.77"/>
    </reaction>
</comment>
<evidence type="ECO:0000256" key="3">
    <source>
        <dbReference type="ARBA" id="ARBA00022490"/>
    </source>
</evidence>
<accession>A0A1Y5EJG4</accession>
<evidence type="ECO:0000256" key="7">
    <source>
        <dbReference type="HAMAP-Rule" id="MF_00090"/>
    </source>
</evidence>
<dbReference type="Pfam" id="PF01135">
    <property type="entry name" value="PCMT"/>
    <property type="match status" value="1"/>
</dbReference>
<reference evidence="9" key="1">
    <citation type="journal article" date="2017" name="Proc. Natl. Acad. Sci. U.S.A.">
        <title>Simulation of Deepwater Horizon oil plume reveals substrate specialization within a complex community of hydrocarbon degraders.</title>
        <authorList>
            <person name="Hu P."/>
            <person name="Dubinsky E.A."/>
            <person name="Probst A.J."/>
            <person name="Wang J."/>
            <person name="Sieber C.M.K."/>
            <person name="Tom L.M."/>
            <person name="Gardinali P."/>
            <person name="Banfield J.F."/>
            <person name="Atlas R.M."/>
            <person name="Andersen G.L."/>
        </authorList>
    </citation>
    <scope>NUCLEOTIDE SEQUENCE [LARGE SCALE GENOMIC DNA]</scope>
</reference>
<gene>
    <name evidence="7" type="primary">pcm</name>
    <name evidence="8" type="ORF">A9Q75_08470</name>
</gene>
<evidence type="ECO:0000313" key="9">
    <source>
        <dbReference type="Proteomes" id="UP000243053"/>
    </source>
</evidence>
<protein>
    <recommendedName>
        <fullName evidence="7">Protein-L-isoaspartate O-methyltransferase</fullName>
        <ecNumber evidence="7">2.1.1.77</ecNumber>
    </recommendedName>
    <alternativeName>
        <fullName evidence="7">L-isoaspartyl protein carboxyl methyltransferase</fullName>
    </alternativeName>
    <alternativeName>
        <fullName evidence="7">Protein L-isoaspartyl methyltransferase</fullName>
    </alternativeName>
    <alternativeName>
        <fullName evidence="7">Protein-beta-aspartate methyltransferase</fullName>
        <shortName evidence="7">PIMT</shortName>
    </alternativeName>
</protein>
<dbReference type="CDD" id="cd02440">
    <property type="entry name" value="AdoMet_MTases"/>
    <property type="match status" value="1"/>
</dbReference>
<dbReference type="EC" id="2.1.1.77" evidence="7"/>
<dbReference type="PANTHER" id="PTHR11579:SF0">
    <property type="entry name" value="PROTEIN-L-ISOASPARTATE(D-ASPARTATE) O-METHYLTRANSFERASE"/>
    <property type="match status" value="1"/>
</dbReference>
<dbReference type="InterPro" id="IPR000682">
    <property type="entry name" value="PCMT"/>
</dbReference>
<dbReference type="Proteomes" id="UP000243053">
    <property type="component" value="Unassembled WGS sequence"/>
</dbReference>
<evidence type="ECO:0000313" key="8">
    <source>
        <dbReference type="EMBL" id="OUR81095.1"/>
    </source>
</evidence>
<keyword evidence="3 7" id="KW-0963">Cytoplasm</keyword>
<keyword evidence="5 7" id="KW-0808">Transferase</keyword>
<evidence type="ECO:0000256" key="6">
    <source>
        <dbReference type="ARBA" id="ARBA00022691"/>
    </source>
</evidence>
<evidence type="ECO:0000256" key="5">
    <source>
        <dbReference type="ARBA" id="ARBA00022679"/>
    </source>
</evidence>
<comment type="function">
    <text evidence="7">Catalyzes the methyl esterification of L-isoaspartyl residues in peptides and proteins that result from spontaneous decomposition of normal L-aspartyl and L-asparaginyl residues. It plays a role in the repair and/or degradation of damaged proteins.</text>
</comment>
<dbReference type="PANTHER" id="PTHR11579">
    <property type="entry name" value="PROTEIN-L-ISOASPARTATE O-METHYLTRANSFERASE"/>
    <property type="match status" value="1"/>
</dbReference>
<dbReference type="GO" id="GO:0004719">
    <property type="term" value="F:protein-L-isoaspartate (D-aspartate) O-methyltransferase activity"/>
    <property type="evidence" value="ECO:0007669"/>
    <property type="project" value="UniProtKB-UniRule"/>
</dbReference>
<dbReference type="FunFam" id="3.40.50.150:FF:000010">
    <property type="entry name" value="Protein-L-isoaspartate O-methyltransferase"/>
    <property type="match status" value="1"/>
</dbReference>
<dbReference type="AlphaFoldDB" id="A0A1Y5EJG4"/>
<evidence type="ECO:0000256" key="2">
    <source>
        <dbReference type="ARBA" id="ARBA00005369"/>
    </source>
</evidence>
<dbReference type="GO" id="GO:0005737">
    <property type="term" value="C:cytoplasm"/>
    <property type="evidence" value="ECO:0007669"/>
    <property type="project" value="UniProtKB-SubCell"/>
</dbReference>
<dbReference type="GO" id="GO:0032259">
    <property type="term" value="P:methylation"/>
    <property type="evidence" value="ECO:0007669"/>
    <property type="project" value="UniProtKB-KW"/>
</dbReference>
<comment type="subcellular location">
    <subcellularLocation>
        <location evidence="1 7">Cytoplasm</location>
    </subcellularLocation>
</comment>
<dbReference type="NCBIfam" id="NF001453">
    <property type="entry name" value="PRK00312.1"/>
    <property type="match status" value="1"/>
</dbReference>
<keyword evidence="4 7" id="KW-0489">Methyltransferase</keyword>
<proteinExistence type="inferred from homology"/>
<organism evidence="8 9">
    <name type="scientific">Colwellia psychrerythraea</name>
    <name type="common">Vibrio psychroerythus</name>
    <dbReference type="NCBI Taxonomy" id="28229"/>
    <lineage>
        <taxon>Bacteria</taxon>
        <taxon>Pseudomonadati</taxon>
        <taxon>Pseudomonadota</taxon>
        <taxon>Gammaproteobacteria</taxon>
        <taxon>Alteromonadales</taxon>
        <taxon>Colwelliaceae</taxon>
        <taxon>Colwellia</taxon>
    </lineage>
</organism>
<dbReference type="HAMAP" id="MF_00090">
    <property type="entry name" value="PIMT"/>
    <property type="match status" value="1"/>
</dbReference>
<dbReference type="EMBL" id="MAAF01000054">
    <property type="protein sequence ID" value="OUR81095.1"/>
    <property type="molecule type" value="Genomic_DNA"/>
</dbReference>
<comment type="similarity">
    <text evidence="2 7">Belongs to the methyltransferase superfamily. L-isoaspartyl/D-aspartyl protein methyltransferase family.</text>
</comment>
<dbReference type="PROSITE" id="PS01279">
    <property type="entry name" value="PCMT"/>
    <property type="match status" value="1"/>
</dbReference>
<name>A0A1Y5EJG4_COLPS</name>
<dbReference type="SUPFAM" id="SSF53335">
    <property type="entry name" value="S-adenosyl-L-methionine-dependent methyltransferases"/>
    <property type="match status" value="1"/>
</dbReference>
<sequence length="211" mass="23022">MLKLIISDTKRTAIYTGISELRPDILAAISNTPRHEFVPKHLQQYAYDNRPLPIAYNQTISQPFIVALMTQLINPHASHTVLEIGTGSGYQAAVLSSLVANVFSIEIIPELAQHAEITLKSLSYNNITIRTGDGNQGWPEQAPFDSIIVTAGGDIPAKLIAQLKPGGIMIIPVYDQYGSQQLTLLEKGNQGVLKKSKVLPVSFVPLVKSDH</sequence>
<keyword evidence="6 7" id="KW-0949">S-adenosyl-L-methionine</keyword>
<evidence type="ECO:0000256" key="4">
    <source>
        <dbReference type="ARBA" id="ARBA00022603"/>
    </source>
</evidence>
<comment type="caution">
    <text evidence="8">The sequence shown here is derived from an EMBL/GenBank/DDBJ whole genome shotgun (WGS) entry which is preliminary data.</text>
</comment>
<dbReference type="NCBIfam" id="TIGR00080">
    <property type="entry name" value="pimt"/>
    <property type="match status" value="1"/>
</dbReference>
<dbReference type="InterPro" id="IPR029063">
    <property type="entry name" value="SAM-dependent_MTases_sf"/>
</dbReference>
<evidence type="ECO:0000256" key="1">
    <source>
        <dbReference type="ARBA" id="ARBA00004496"/>
    </source>
</evidence>
<feature type="active site" evidence="7">
    <location>
        <position position="61"/>
    </location>
</feature>
<dbReference type="GO" id="GO:0030091">
    <property type="term" value="P:protein repair"/>
    <property type="evidence" value="ECO:0007669"/>
    <property type="project" value="UniProtKB-UniRule"/>
</dbReference>